<dbReference type="Proteomes" id="UP000823618">
    <property type="component" value="Unassembled WGS sequence"/>
</dbReference>
<proteinExistence type="predicted"/>
<organism evidence="3 4">
    <name type="scientific">Candidatus Scybalomonas excrementavium</name>
    <dbReference type="NCBI Taxonomy" id="2840943"/>
    <lineage>
        <taxon>Bacteria</taxon>
        <taxon>Bacillati</taxon>
        <taxon>Bacillota</taxon>
        <taxon>Clostridia</taxon>
        <taxon>Lachnospirales</taxon>
        <taxon>Lachnospiraceae</taxon>
        <taxon>Lachnospiraceae incertae sedis</taxon>
        <taxon>Candidatus Scybalomonas</taxon>
    </lineage>
</organism>
<feature type="chain" id="PRO_5038921402" evidence="2">
    <location>
        <begin position="23"/>
        <end position="553"/>
    </location>
</feature>
<gene>
    <name evidence="3" type="ORF">IAC13_00345</name>
</gene>
<dbReference type="AlphaFoldDB" id="A0A9D9N6P7"/>
<sequence>MRKSIKKAIACGLVVAMATSMIGCGGKGSSQKVNVSGLDENGEVREIQFPLQEEQELSFITWASSDSTQNPNERAIFQRLQEDTNVKIKWTCYVQDQFGDKKNLALAQAKNLPDGLFNADMSDYDLLRYAKQGVIIPLEQLIDNYMPNLKKVLDENPEYRTLITAEDGHIYAFPWIEQLGSGKEAIQSVGSMPFINKKWLDELGLDVPKTTEELKQALIAFKENDMAGDGQTIPMSFILNDGNEDIGTLLGAFGEGYGDIPEHISVSNDKKVVYTATQDGYKEGLKWLHELVEEGLVDPEVYTQEWSTYVSKGKAGRYGLCFTWDCANIVPDMNDYVPLPALTGPEGTKNVPRAKGSDTSGLARGRAVLTSNCKDTALAAAWIDQMYEPQQSAQNNWGTYGEEGKANIFEMTKDGMLKHLDLNGESPVEVRNAQCVAGPLAILDSYYDTYVTCPDDAKYRLDWIKDIYVEDMNQEYVYPNIFMSQEDLDKITPYTTDLNKYVKQMKADFIMNGNVDESWDSYLKKLEEYGLSSYLEIMQSNLDNYFKSLEETK</sequence>
<comment type="caution">
    <text evidence="3">The sequence shown here is derived from an EMBL/GenBank/DDBJ whole genome shotgun (WGS) entry which is preliminary data.</text>
</comment>
<reference evidence="3" key="1">
    <citation type="submission" date="2020-10" db="EMBL/GenBank/DDBJ databases">
        <authorList>
            <person name="Gilroy R."/>
        </authorList>
    </citation>
    <scope>NUCLEOTIDE SEQUENCE</scope>
    <source>
        <strain evidence="3">E3-2379</strain>
    </source>
</reference>
<dbReference type="PANTHER" id="PTHR43649">
    <property type="entry name" value="ARABINOSE-BINDING PROTEIN-RELATED"/>
    <property type="match status" value="1"/>
</dbReference>
<feature type="signal peptide" evidence="2">
    <location>
        <begin position="1"/>
        <end position="22"/>
    </location>
</feature>
<dbReference type="PANTHER" id="PTHR43649:SF33">
    <property type="entry name" value="POLYGALACTURONAN_RHAMNOGALACTURONAN-BINDING PROTEIN YTCQ"/>
    <property type="match status" value="1"/>
</dbReference>
<dbReference type="SUPFAM" id="SSF53850">
    <property type="entry name" value="Periplasmic binding protein-like II"/>
    <property type="match status" value="1"/>
</dbReference>
<evidence type="ECO:0000313" key="4">
    <source>
        <dbReference type="Proteomes" id="UP000823618"/>
    </source>
</evidence>
<dbReference type="InterPro" id="IPR050490">
    <property type="entry name" value="Bact_solute-bd_prot1"/>
</dbReference>
<accession>A0A9D9N6P7</accession>
<evidence type="ECO:0000256" key="2">
    <source>
        <dbReference type="SAM" id="SignalP"/>
    </source>
</evidence>
<protein>
    <submittedName>
        <fullName evidence="3">Extracellular solute-binding protein</fullName>
    </submittedName>
</protein>
<evidence type="ECO:0000313" key="3">
    <source>
        <dbReference type="EMBL" id="MBO8462362.1"/>
    </source>
</evidence>
<dbReference type="Gene3D" id="3.40.190.10">
    <property type="entry name" value="Periplasmic binding protein-like II"/>
    <property type="match status" value="2"/>
</dbReference>
<keyword evidence="1 2" id="KW-0732">Signal</keyword>
<dbReference type="PROSITE" id="PS51257">
    <property type="entry name" value="PROKAR_LIPOPROTEIN"/>
    <property type="match status" value="1"/>
</dbReference>
<dbReference type="EMBL" id="JADIML010000014">
    <property type="protein sequence ID" value="MBO8462362.1"/>
    <property type="molecule type" value="Genomic_DNA"/>
</dbReference>
<reference evidence="3" key="2">
    <citation type="journal article" date="2021" name="PeerJ">
        <title>Extensive microbial diversity within the chicken gut microbiome revealed by metagenomics and culture.</title>
        <authorList>
            <person name="Gilroy R."/>
            <person name="Ravi A."/>
            <person name="Getino M."/>
            <person name="Pursley I."/>
            <person name="Horton D.L."/>
            <person name="Alikhan N.F."/>
            <person name="Baker D."/>
            <person name="Gharbi K."/>
            <person name="Hall N."/>
            <person name="Watson M."/>
            <person name="Adriaenssens E.M."/>
            <person name="Foster-Nyarko E."/>
            <person name="Jarju S."/>
            <person name="Secka A."/>
            <person name="Antonio M."/>
            <person name="Oren A."/>
            <person name="Chaudhuri R.R."/>
            <person name="La Ragione R."/>
            <person name="Hildebrand F."/>
            <person name="Pallen M.J."/>
        </authorList>
    </citation>
    <scope>NUCLEOTIDE SEQUENCE</scope>
    <source>
        <strain evidence="3">E3-2379</strain>
    </source>
</reference>
<evidence type="ECO:0000256" key="1">
    <source>
        <dbReference type="ARBA" id="ARBA00022729"/>
    </source>
</evidence>
<name>A0A9D9N6P7_9FIRM</name>